<evidence type="ECO:0000313" key="1">
    <source>
        <dbReference type="EMBL" id="CEO55674.1"/>
    </source>
</evidence>
<accession>A0A0B7KF19</accession>
<dbReference type="EMBL" id="CDPU01000055">
    <property type="protein sequence ID" value="CEO55674.1"/>
    <property type="molecule type" value="Genomic_DNA"/>
</dbReference>
<protein>
    <submittedName>
        <fullName evidence="1">Uncharacterized protein</fullName>
    </submittedName>
</protein>
<gene>
    <name evidence="1" type="ORF">BN869_000011732_1</name>
</gene>
<organism evidence="1">
    <name type="scientific">Bionectria ochroleuca</name>
    <name type="common">Gliocladium roseum</name>
    <dbReference type="NCBI Taxonomy" id="29856"/>
    <lineage>
        <taxon>Eukaryota</taxon>
        <taxon>Fungi</taxon>
        <taxon>Dikarya</taxon>
        <taxon>Ascomycota</taxon>
        <taxon>Pezizomycotina</taxon>
        <taxon>Sordariomycetes</taxon>
        <taxon>Hypocreomycetidae</taxon>
        <taxon>Hypocreales</taxon>
        <taxon>Bionectriaceae</taxon>
        <taxon>Clonostachys</taxon>
    </lineage>
</organism>
<reference evidence="1" key="1">
    <citation type="submission" date="2015-01" db="EMBL/GenBank/DDBJ databases">
        <authorList>
            <person name="Durling Mikael"/>
        </authorList>
    </citation>
    <scope>NUCLEOTIDE SEQUENCE</scope>
</reference>
<name>A0A0B7KF19_BIOOC</name>
<proteinExistence type="predicted"/>
<sequence length="328" mass="37059">MFSTLLEGLSNLIMSNEDTTVKGGQYKPKPGEIVALRNLLARETLLPIDVIGLIFDFAEYWAHSSNEIDFPKEIQGPLIISGSSARENQLVLRSFPVGFSGFREKKSLAEVLAYDRTEVRPLELAKENEPEFFKEKASYAMPKLVHPVRRIVFTIKSRDQGWGGAGQHHGTYNTSWTWFDVGLERFDASQTCDPTCSLDLRYESPNSTPPDLPLCALRPIRPRLEPRDGGELAFHHPLSDDEDGMAIQHNVLASRQFKEHIVTWDWQDKPDPNVDTLSEELGRGPNTMDGSFVRGLKLGDVITVWGKARFPGWANHVERVQIDIFWAV</sequence>
<dbReference type="AlphaFoldDB" id="A0A0B7KF19"/>